<dbReference type="EMBL" id="LITS01000001">
    <property type="protein sequence ID" value="OAA89948.1"/>
    <property type="molecule type" value="Genomic_DNA"/>
</dbReference>
<dbReference type="EMBL" id="CP001666">
    <property type="protein sequence ID" value="ADK16183.1"/>
    <property type="molecule type" value="Genomic_DNA"/>
</dbReference>
<dbReference type="STRING" id="748727.CLJU_c31350"/>
<name>D8GQ92_CLOLD</name>
<reference evidence="2 4" key="3">
    <citation type="journal article" date="2016" name="Biotechnol. Bioeng.">
        <title>Traits of selected Clostridium strains for syngas fermentation to ethanol.</title>
        <authorList>
            <person name="Martin M.E."/>
            <person name="Richter H."/>
            <person name="Saha S."/>
            <person name="Angenent L.T."/>
        </authorList>
    </citation>
    <scope>NUCLEOTIDE SEQUENCE [LARGE SCALE GENOMIC DNA]</scope>
    <source>
        <strain evidence="2 4">PETC</strain>
    </source>
</reference>
<evidence type="ECO:0000313" key="1">
    <source>
        <dbReference type="EMBL" id="ADK16183.1"/>
    </source>
</evidence>
<evidence type="ECO:0000313" key="4">
    <source>
        <dbReference type="Proteomes" id="UP000077020"/>
    </source>
</evidence>
<proteinExistence type="predicted"/>
<dbReference type="KEGG" id="clj:CLJU_c31350"/>
<organism evidence="1 3">
    <name type="scientific">Clostridium ljungdahlii (strain ATCC 55383 / DSM 13528 / PETC)</name>
    <dbReference type="NCBI Taxonomy" id="748727"/>
    <lineage>
        <taxon>Bacteria</taxon>
        <taxon>Bacillati</taxon>
        <taxon>Bacillota</taxon>
        <taxon>Clostridia</taxon>
        <taxon>Eubacteriales</taxon>
        <taxon>Clostridiaceae</taxon>
        <taxon>Clostridium</taxon>
    </lineage>
</organism>
<reference evidence="1" key="1">
    <citation type="submission" date="2009-07" db="EMBL/GenBank/DDBJ databases">
        <authorList>
            <person name="Koepke M."/>
            <person name="Hujer S."/>
            <person name="Held C."/>
            <person name="Wiezer A."/>
            <person name="Liesegang H."/>
            <person name="Ehrenreich A."/>
            <person name="Gottschalk G."/>
            <person name="Duerre P."/>
        </authorList>
    </citation>
    <scope>NUCLEOTIDE SEQUENCE</scope>
    <source>
        <strain evidence="1">DSM 13528</strain>
    </source>
</reference>
<gene>
    <name evidence="1" type="ordered locus">CLJU_c31350</name>
    <name evidence="2" type="ORF">WX45_01787</name>
</gene>
<dbReference type="Proteomes" id="UP000077020">
    <property type="component" value="Unassembled WGS sequence"/>
</dbReference>
<sequence>MTFKEFDSVKVKKDYPEYKLKKGSIGAIVECFQKPNEAYLVEFSDSSGEAICTEFFKPYELENVG</sequence>
<dbReference type="PATRIC" id="fig|748727.19.peg.573"/>
<dbReference type="OrthoDB" id="983005at2"/>
<dbReference type="Proteomes" id="UP000001656">
    <property type="component" value="Chromosome"/>
</dbReference>
<evidence type="ECO:0000313" key="3">
    <source>
        <dbReference type="Proteomes" id="UP000001656"/>
    </source>
</evidence>
<reference evidence="1 3" key="2">
    <citation type="journal article" date="2010" name="Proc. Natl. Acad. Sci. U.S.A.">
        <title>Clostridium ljungdahlii represents a microbial production platform based on syngas.</title>
        <authorList>
            <person name="Kopke M."/>
            <person name="Held C."/>
            <person name="Hujer S."/>
            <person name="Liesegang H."/>
            <person name="Wiezer A."/>
            <person name="Wollherr A."/>
            <person name="Ehrenreich A."/>
            <person name="Liebl W."/>
            <person name="Gottschalk G."/>
            <person name="Durre P."/>
        </authorList>
    </citation>
    <scope>NUCLEOTIDE SEQUENCE [LARGE SCALE GENOMIC DNA]</scope>
    <source>
        <strain evidence="3">ATCC 55383 / DSM 13528 / PETC</strain>
        <strain evidence="1">DSM 13528</strain>
    </source>
</reference>
<evidence type="ECO:0008006" key="5">
    <source>
        <dbReference type="Google" id="ProtNLM"/>
    </source>
</evidence>
<dbReference type="Pfam" id="PF16277">
    <property type="entry name" value="DUF4926"/>
    <property type="match status" value="1"/>
</dbReference>
<keyword evidence="4" id="KW-1185">Reference proteome</keyword>
<dbReference type="HOGENOM" id="CLU_174734_3_2_9"/>
<evidence type="ECO:0000313" key="2">
    <source>
        <dbReference type="EMBL" id="OAA89948.1"/>
    </source>
</evidence>
<dbReference type="InterPro" id="IPR032568">
    <property type="entry name" value="DUF4926"/>
</dbReference>
<dbReference type="RefSeq" id="WP_013239766.1">
    <property type="nucleotide sequence ID" value="NC_014328.1"/>
</dbReference>
<accession>D8GQ92</accession>
<protein>
    <recommendedName>
        <fullName evidence="5">DUF4926 domain-containing protein</fullName>
    </recommendedName>
</protein>
<dbReference type="AlphaFoldDB" id="D8GQ92"/>